<dbReference type="AlphaFoldDB" id="A0A4Q7V0C2"/>
<feature type="transmembrane region" description="Helical" evidence="1">
    <location>
        <begin position="80"/>
        <end position="98"/>
    </location>
</feature>
<feature type="transmembrane region" description="Helical" evidence="1">
    <location>
        <begin position="167"/>
        <end position="192"/>
    </location>
</feature>
<dbReference type="EMBL" id="SHKL01000001">
    <property type="protein sequence ID" value="RZT87897.1"/>
    <property type="molecule type" value="Genomic_DNA"/>
</dbReference>
<feature type="transmembrane region" description="Helical" evidence="1">
    <location>
        <begin position="51"/>
        <end position="74"/>
    </location>
</feature>
<feature type="transmembrane region" description="Helical" evidence="1">
    <location>
        <begin position="445"/>
        <end position="464"/>
    </location>
</feature>
<dbReference type="Proteomes" id="UP000291591">
    <property type="component" value="Unassembled WGS sequence"/>
</dbReference>
<feature type="transmembrane region" description="Helical" evidence="1">
    <location>
        <begin position="291"/>
        <end position="311"/>
    </location>
</feature>
<keyword evidence="1" id="KW-0472">Membrane</keyword>
<feature type="transmembrane region" description="Helical" evidence="1">
    <location>
        <begin position="21"/>
        <end position="44"/>
    </location>
</feature>
<keyword evidence="1" id="KW-0812">Transmembrane</keyword>
<dbReference type="RefSeq" id="WP_165438477.1">
    <property type="nucleotide sequence ID" value="NZ_SHKL01000001.1"/>
</dbReference>
<organism evidence="2 3">
    <name type="scientific">Pseudonocardia sediminis</name>
    <dbReference type="NCBI Taxonomy" id="1397368"/>
    <lineage>
        <taxon>Bacteria</taxon>
        <taxon>Bacillati</taxon>
        <taxon>Actinomycetota</taxon>
        <taxon>Actinomycetes</taxon>
        <taxon>Pseudonocardiales</taxon>
        <taxon>Pseudonocardiaceae</taxon>
        <taxon>Pseudonocardia</taxon>
    </lineage>
</organism>
<keyword evidence="3" id="KW-1185">Reference proteome</keyword>
<evidence type="ECO:0000313" key="3">
    <source>
        <dbReference type="Proteomes" id="UP000291591"/>
    </source>
</evidence>
<evidence type="ECO:0000256" key="1">
    <source>
        <dbReference type="SAM" id="Phobius"/>
    </source>
</evidence>
<keyword evidence="1" id="KW-1133">Transmembrane helix</keyword>
<sequence length="498" mass="52815">MTLAETSSPAPVAPRLTGTQFVVPLFCATALLAVPSGLFFLPVLDSGRAHLGLSTVLFGAGFLYTAGRLASLMWSGRAQWAALGFWIFTYSWVAVAGLTQDLARSNPLGVTFTLDEAQRQGLLVLLGIVAFDVAHRAAGARGGDVRSGAARFGVLLGRVVDPRRTLVLGWFAVVTGPLFVALLGGPSVLLSSRQAVFDELSQSGLYSSSTNATGGSLSTVANCLPFVALLVLGRLMADDRQVRARTSTWVLLVLLVGLNVVVNNPISNARYWAFAVILGLLYAWRGSARPLFRAAFVTAFALGALTVFPYLDAFRYDSATLAANPGAGTYDRPVDYILAKTDYGSITDIGIAVRFGDSQGPQWGRQILGAATFWVPRSLWTDKPDNTAFLLADEVGFANRNIDSPLWAEGYVDLGWAGAAALLAAAGAACRRLDDAFELTRAGPTAAVPLAAVLVPAVAAYEFILVRGSLLQAMAKIAVMLVLLVLVTTRPDGWREEG</sequence>
<proteinExistence type="predicted"/>
<feature type="transmembrane region" description="Helical" evidence="1">
    <location>
        <begin position="244"/>
        <end position="262"/>
    </location>
</feature>
<protein>
    <recommendedName>
        <fullName evidence="4">Oligosaccharide repeat unit polymerase</fullName>
    </recommendedName>
</protein>
<evidence type="ECO:0008006" key="4">
    <source>
        <dbReference type="Google" id="ProtNLM"/>
    </source>
</evidence>
<name>A0A4Q7V0C2_PSEST</name>
<accession>A0A4Q7V0C2</accession>
<comment type="caution">
    <text evidence="2">The sequence shown here is derived from an EMBL/GenBank/DDBJ whole genome shotgun (WGS) entry which is preliminary data.</text>
</comment>
<reference evidence="2 3" key="1">
    <citation type="submission" date="2019-02" db="EMBL/GenBank/DDBJ databases">
        <title>Sequencing the genomes of 1000 actinobacteria strains.</title>
        <authorList>
            <person name="Klenk H.-P."/>
        </authorList>
    </citation>
    <scope>NUCLEOTIDE SEQUENCE [LARGE SCALE GENOMIC DNA]</scope>
    <source>
        <strain evidence="2 3">DSM 45779</strain>
    </source>
</reference>
<feature type="transmembrane region" description="Helical" evidence="1">
    <location>
        <begin position="212"/>
        <end position="232"/>
    </location>
</feature>
<gene>
    <name evidence="2" type="ORF">EV383_4829</name>
</gene>
<feature type="transmembrane region" description="Helical" evidence="1">
    <location>
        <begin position="414"/>
        <end position="433"/>
    </location>
</feature>
<evidence type="ECO:0000313" key="2">
    <source>
        <dbReference type="EMBL" id="RZT87897.1"/>
    </source>
</evidence>